<accession>A0A8B9UF24</accession>
<evidence type="ECO:0000256" key="3">
    <source>
        <dbReference type="ARBA" id="ARBA00015856"/>
    </source>
</evidence>
<feature type="transmembrane region" description="Helical" evidence="13">
    <location>
        <begin position="511"/>
        <end position="538"/>
    </location>
</feature>
<keyword evidence="5 13" id="KW-0812">Transmembrane</keyword>
<evidence type="ECO:0000259" key="14">
    <source>
        <dbReference type="Pfam" id="PF07819"/>
    </source>
</evidence>
<evidence type="ECO:0000313" key="17">
    <source>
        <dbReference type="Proteomes" id="UP000694549"/>
    </source>
</evidence>
<dbReference type="SUPFAM" id="SSF53474">
    <property type="entry name" value="alpha/beta-Hydrolases"/>
    <property type="match status" value="1"/>
</dbReference>
<dbReference type="Ensembl" id="ENSAZOT00000009069.1">
    <property type="protein sequence ID" value="ENSAZOP00000008498.1"/>
    <property type="gene ID" value="ENSAZOG00000005277.1"/>
</dbReference>
<feature type="domain" description="GPI inositol-deacylase transmembrane" evidence="15">
    <location>
        <begin position="527"/>
        <end position="835"/>
    </location>
</feature>
<feature type="transmembrane region" description="Helical" evidence="13">
    <location>
        <begin position="663"/>
        <end position="689"/>
    </location>
</feature>
<evidence type="ECO:0000256" key="7">
    <source>
        <dbReference type="ARBA" id="ARBA00022824"/>
    </source>
</evidence>
<evidence type="ECO:0000256" key="8">
    <source>
        <dbReference type="ARBA" id="ARBA00022927"/>
    </source>
</evidence>
<feature type="transmembrane region" description="Helical" evidence="13">
    <location>
        <begin position="734"/>
        <end position="753"/>
    </location>
</feature>
<dbReference type="EC" id="3.1.-.-" evidence="13"/>
<evidence type="ECO:0000256" key="4">
    <source>
        <dbReference type="ARBA" id="ARBA00022448"/>
    </source>
</evidence>
<evidence type="ECO:0000256" key="5">
    <source>
        <dbReference type="ARBA" id="ARBA00022692"/>
    </source>
</evidence>
<dbReference type="PANTHER" id="PTHR15495">
    <property type="entry name" value="NEGATIVE REGULATOR OF VESICLE FORMATION-RELATED"/>
    <property type="match status" value="1"/>
</dbReference>
<dbReference type="Proteomes" id="UP000694549">
    <property type="component" value="Unplaced"/>
</dbReference>
<keyword evidence="7 13" id="KW-0256">Endoplasmic reticulum</keyword>
<dbReference type="Gene3D" id="3.40.50.1820">
    <property type="entry name" value="alpha/beta hydrolase"/>
    <property type="match status" value="1"/>
</dbReference>
<proteinExistence type="inferred from homology"/>
<dbReference type="GO" id="GO:0006888">
    <property type="term" value="P:endoplasmic reticulum to Golgi vesicle-mediated transport"/>
    <property type="evidence" value="ECO:0007669"/>
    <property type="project" value="TreeGrafter"/>
</dbReference>
<feature type="transmembrane region" description="Helical" evidence="13">
    <location>
        <begin position="374"/>
        <end position="395"/>
    </location>
</feature>
<keyword evidence="10 13" id="KW-0472">Membrane</keyword>
<keyword evidence="4 13" id="KW-0813">Transport</keyword>
<sequence>MGRASGRLPAAAPLFYGALAALALLGVRDVLFLYEENRCSMTYMFEYPEYLKIKLPKKTARRYPAYELYLYGEGNYAEENKNLVLTGIPVLFLPGNAGSYKQVRSLGSIALRKAEDLDFKYHFNFFTVNFNEELVALYGGTLQRQTKFVHECIKVILKLYRDREFAPSSVAIVGHSMGGLVARALLTLKNFKPELINLLITQATPHVAPVMPLDKYITDFYTAVSNHWILNAQELRNLTTLSVAGGFRDYQVRSGLAFLPRLSQQDSALSVVSSAVPRAWASTDHLSIITEDPKKRMSVLNHHFVRHPGKIFEENPEAFTELTGDFTWIEVKTSKWTYSVYNDSDGKYFVFPLASHRKSYSHVYCENSMLVRKYFFHVSSLFINLFDFNFGYVVILKLQDYPSLSHIVILLPPTVGNKFTLDCEFFKEDSRTVQLPVTNLFSFEKTSVYRLHIPWSHEDSVTVAKVPSSSEISAKLHVAQPGNDSRVPVLNIYSSSDCQYEVSNKHLFYTYYSYILVFQIIRFHAGALPVYVVSNILLTYGGQLSTLMSTGQCSEFSLELIRTAKPYKVEPIISIVVFLQGFNWFREIWDSLSLPEVDAAVLSSQDVWFPLVSLILFLLGAGIAYWSAVFFSASLRVFSTLWLILIRPTVLQKDNKLFTYRRLCVMGSLALVSWTTCGALAVFVIYLQYLFKQKKTLTKNRLASPMHYKLSSCHYSIDTTTAETVNSLKIHLTILYLFTWIVLLNLPSLVYWFKNLRYNVRLDPDPCRSTAIILVCILEILMNSTTSEVKSSKLLKIAAKVPLPLSVAMLAFGRMHLYKVPHFVTFSLLLHVLCCLV</sequence>
<evidence type="ECO:0000256" key="10">
    <source>
        <dbReference type="ARBA" id="ARBA00023136"/>
    </source>
</evidence>
<dbReference type="InterPro" id="IPR029058">
    <property type="entry name" value="AB_hydrolase_fold"/>
</dbReference>
<evidence type="ECO:0000256" key="1">
    <source>
        <dbReference type="ARBA" id="ARBA00004477"/>
    </source>
</evidence>
<protein>
    <recommendedName>
        <fullName evidence="3 13">GPI inositol-deacylase</fullName>
        <ecNumber evidence="13">3.1.-.-</ecNumber>
    </recommendedName>
</protein>
<evidence type="ECO:0000313" key="16">
    <source>
        <dbReference type="Ensembl" id="ENSAZOP00000008498.1"/>
    </source>
</evidence>
<dbReference type="PANTHER" id="PTHR15495:SF7">
    <property type="entry name" value="GPI INOSITOL-DEACYLASE"/>
    <property type="match status" value="1"/>
</dbReference>
<feature type="transmembrane region" description="Helical" evidence="13">
    <location>
        <begin position="14"/>
        <end position="34"/>
    </location>
</feature>
<dbReference type="InterPro" id="IPR039529">
    <property type="entry name" value="PGAP1/BST1"/>
</dbReference>
<dbReference type="Pfam" id="PF07819">
    <property type="entry name" value="PGAP1"/>
    <property type="match status" value="1"/>
</dbReference>
<reference evidence="16" key="2">
    <citation type="submission" date="2025-09" db="UniProtKB">
        <authorList>
            <consortium name="Ensembl"/>
        </authorList>
    </citation>
    <scope>IDENTIFICATION</scope>
</reference>
<keyword evidence="8 13" id="KW-0653">Protein transport</keyword>
<reference evidence="16" key="1">
    <citation type="submission" date="2025-08" db="UniProtKB">
        <authorList>
            <consortium name="Ensembl"/>
        </authorList>
    </citation>
    <scope>IDENTIFICATION</scope>
</reference>
<dbReference type="GO" id="GO:0005789">
    <property type="term" value="C:endoplasmic reticulum membrane"/>
    <property type="evidence" value="ECO:0007669"/>
    <property type="project" value="UniProtKB-SubCell"/>
</dbReference>
<dbReference type="Pfam" id="PF24660">
    <property type="entry name" value="PGAP1_3rd"/>
    <property type="match status" value="1"/>
</dbReference>
<dbReference type="InterPro" id="IPR012908">
    <property type="entry name" value="PGAP1-ab_dom-like"/>
</dbReference>
<dbReference type="FunFam" id="3.40.50.1820:FF:000026">
    <property type="entry name" value="GPI inositol-deacylase"/>
    <property type="match status" value="1"/>
</dbReference>
<feature type="transmembrane region" description="Helical" evidence="13">
    <location>
        <begin position="633"/>
        <end position="651"/>
    </location>
</feature>
<keyword evidence="9 13" id="KW-1133">Transmembrane helix</keyword>
<evidence type="ECO:0000256" key="6">
    <source>
        <dbReference type="ARBA" id="ARBA00022801"/>
    </source>
</evidence>
<evidence type="ECO:0000256" key="2">
    <source>
        <dbReference type="ARBA" id="ARBA00006931"/>
    </source>
</evidence>
<evidence type="ECO:0000256" key="13">
    <source>
        <dbReference type="RuleBase" id="RU365011"/>
    </source>
</evidence>
<keyword evidence="17" id="KW-1185">Reference proteome</keyword>
<dbReference type="GO" id="GO:0015031">
    <property type="term" value="P:protein transport"/>
    <property type="evidence" value="ECO:0007669"/>
    <property type="project" value="UniProtKB-KW"/>
</dbReference>
<keyword evidence="11" id="KW-0325">Glycoprotein</keyword>
<name>A0A8B9UF24_9AVES</name>
<feature type="domain" description="GPI inositol-deacylase PGAP1-like alpha/beta" evidence="14">
    <location>
        <begin position="85"/>
        <end position="289"/>
    </location>
</feature>
<evidence type="ECO:0000256" key="9">
    <source>
        <dbReference type="ARBA" id="ARBA00022989"/>
    </source>
</evidence>
<comment type="function">
    <text evidence="12 13">GPI inositol-deacylase that catalyzes the remove of the acyl chain linked to the 2-OH position of inositol ring from the GPI-anchored protein (GPI-AP) in the endoplasmic reticulum. Initiates the post-attachment remodeling phase of GPI-AP biogenesis and participates in endoplasmic reticulum (ER)-to-Golgi transport of GPI-anchored protein.</text>
</comment>
<dbReference type="AlphaFoldDB" id="A0A8B9UF24"/>
<dbReference type="InterPro" id="IPR056824">
    <property type="entry name" value="PGAP1_TMD"/>
</dbReference>
<dbReference type="Pfam" id="PF25140">
    <property type="entry name" value="PGAP1_TMD"/>
    <property type="match status" value="1"/>
</dbReference>
<comment type="similarity">
    <text evidence="2 13">Belongs to the GPI inositol-deacylase family.</text>
</comment>
<keyword evidence="6 13" id="KW-0378">Hydrolase</keyword>
<evidence type="ECO:0000256" key="12">
    <source>
        <dbReference type="ARBA" id="ARBA00093318"/>
    </source>
</evidence>
<comment type="subcellular location">
    <subcellularLocation>
        <location evidence="1">Endoplasmic reticulum membrane</location>
        <topology evidence="1">Multi-pass membrane protein</topology>
    </subcellularLocation>
</comment>
<evidence type="ECO:0000259" key="15">
    <source>
        <dbReference type="Pfam" id="PF25140"/>
    </source>
</evidence>
<evidence type="ECO:0000256" key="11">
    <source>
        <dbReference type="ARBA" id="ARBA00023180"/>
    </source>
</evidence>
<organism evidence="16 17">
    <name type="scientific">Anas zonorhyncha</name>
    <name type="common">Eastern spot-billed duck</name>
    <dbReference type="NCBI Taxonomy" id="75864"/>
    <lineage>
        <taxon>Eukaryota</taxon>
        <taxon>Metazoa</taxon>
        <taxon>Chordata</taxon>
        <taxon>Craniata</taxon>
        <taxon>Vertebrata</taxon>
        <taxon>Euteleostomi</taxon>
        <taxon>Archelosauria</taxon>
        <taxon>Archosauria</taxon>
        <taxon>Dinosauria</taxon>
        <taxon>Saurischia</taxon>
        <taxon>Theropoda</taxon>
        <taxon>Coelurosauria</taxon>
        <taxon>Aves</taxon>
        <taxon>Neognathae</taxon>
        <taxon>Galloanserae</taxon>
        <taxon>Anseriformes</taxon>
        <taxon>Anatidae</taxon>
        <taxon>Anatinae</taxon>
        <taxon>Anas</taxon>
    </lineage>
</organism>
<feature type="transmembrane region" description="Helical" evidence="13">
    <location>
        <begin position="607"/>
        <end position="627"/>
    </location>
</feature>
<dbReference type="GO" id="GO:0050185">
    <property type="term" value="F:phosphatidylinositol deacylase activity"/>
    <property type="evidence" value="ECO:0007669"/>
    <property type="project" value="TreeGrafter"/>
</dbReference>
<dbReference type="GO" id="GO:0006505">
    <property type="term" value="P:GPI anchor metabolic process"/>
    <property type="evidence" value="ECO:0007669"/>
    <property type="project" value="TreeGrafter"/>
</dbReference>